<name>A0ABN6ME15_9ACTN</name>
<dbReference type="EMBL" id="AP025564">
    <property type="protein sequence ID" value="BDE96225.1"/>
    <property type="molecule type" value="Genomic_DNA"/>
</dbReference>
<dbReference type="RefSeq" id="WP_244412508.1">
    <property type="nucleotide sequence ID" value="NZ_AP025564.1"/>
</dbReference>
<dbReference type="InterPro" id="IPR002347">
    <property type="entry name" value="SDR_fam"/>
</dbReference>
<dbReference type="PRINTS" id="PR00081">
    <property type="entry name" value="GDHRDH"/>
</dbReference>
<dbReference type="InterPro" id="IPR020904">
    <property type="entry name" value="Sc_DH/Rdtase_CS"/>
</dbReference>
<dbReference type="PRINTS" id="PR00080">
    <property type="entry name" value="SDRFAMILY"/>
</dbReference>
<proteinExistence type="inferred from homology"/>
<dbReference type="InterPro" id="IPR057326">
    <property type="entry name" value="KR_dom"/>
</dbReference>
<dbReference type="NCBIfam" id="NF005559">
    <property type="entry name" value="PRK07231.1"/>
    <property type="match status" value="1"/>
</dbReference>
<evidence type="ECO:0000313" key="5">
    <source>
        <dbReference type="Proteomes" id="UP001320544"/>
    </source>
</evidence>
<evidence type="ECO:0000256" key="1">
    <source>
        <dbReference type="ARBA" id="ARBA00006484"/>
    </source>
</evidence>
<keyword evidence="2" id="KW-0560">Oxidoreductase</keyword>
<dbReference type="SUPFAM" id="SSF51735">
    <property type="entry name" value="NAD(P)-binding Rossmann-fold domains"/>
    <property type="match status" value="1"/>
</dbReference>
<comment type="similarity">
    <text evidence="1">Belongs to the short-chain dehydrogenases/reductases (SDR) family.</text>
</comment>
<evidence type="ECO:0000256" key="2">
    <source>
        <dbReference type="ARBA" id="ARBA00023002"/>
    </source>
</evidence>
<dbReference type="PANTHER" id="PTHR42760:SF133">
    <property type="entry name" value="3-OXOACYL-[ACYL-CARRIER-PROTEIN] REDUCTASE"/>
    <property type="match status" value="1"/>
</dbReference>
<dbReference type="PROSITE" id="PS00061">
    <property type="entry name" value="ADH_SHORT"/>
    <property type="match status" value="1"/>
</dbReference>
<dbReference type="Proteomes" id="UP001320544">
    <property type="component" value="Chromosome"/>
</dbReference>
<evidence type="ECO:0000313" key="4">
    <source>
        <dbReference type="EMBL" id="BDE96225.1"/>
    </source>
</evidence>
<protein>
    <submittedName>
        <fullName evidence="4">3-oxoacyl-[acyl-carrier-protein] reductase FabG</fullName>
    </submittedName>
</protein>
<feature type="domain" description="Ketoreductase" evidence="3">
    <location>
        <begin position="6"/>
        <end position="186"/>
    </location>
</feature>
<dbReference type="InterPro" id="IPR036291">
    <property type="entry name" value="NAD(P)-bd_dom_sf"/>
</dbReference>
<dbReference type="PANTHER" id="PTHR42760">
    <property type="entry name" value="SHORT-CHAIN DEHYDROGENASES/REDUCTASES FAMILY MEMBER"/>
    <property type="match status" value="1"/>
</dbReference>
<gene>
    <name evidence="4" type="primary">fabG_1</name>
    <name evidence="4" type="ORF">CE91St30_15580</name>
</gene>
<keyword evidence="5" id="KW-1185">Reference proteome</keyword>
<dbReference type="SMART" id="SM00822">
    <property type="entry name" value="PKS_KR"/>
    <property type="match status" value="1"/>
</dbReference>
<dbReference type="Gene3D" id="3.40.50.720">
    <property type="entry name" value="NAD(P)-binding Rossmann-like Domain"/>
    <property type="match status" value="1"/>
</dbReference>
<reference evidence="4 5" key="1">
    <citation type="submission" date="2022-01" db="EMBL/GenBank/DDBJ databases">
        <title>Novel bile acid biosynthetic pathways are enriched in the microbiome of centenarians.</title>
        <authorList>
            <person name="Sato Y."/>
            <person name="Atarashi K."/>
            <person name="Plichta R.D."/>
            <person name="Arai Y."/>
            <person name="Sasajima S."/>
            <person name="Kearney M.S."/>
            <person name="Suda W."/>
            <person name="Takeshita K."/>
            <person name="Sasaki T."/>
            <person name="Okamoto S."/>
            <person name="Skelly N.A."/>
            <person name="Okamura Y."/>
            <person name="Vlamakis H."/>
            <person name="Li Y."/>
            <person name="Tanoue T."/>
            <person name="Takei H."/>
            <person name="Nittono H."/>
            <person name="Narushima S."/>
            <person name="Irie J."/>
            <person name="Itoh H."/>
            <person name="Moriya K."/>
            <person name="Sugiura Y."/>
            <person name="Suematsu M."/>
            <person name="Moritoki N."/>
            <person name="Shibata S."/>
            <person name="Littman R.D."/>
            <person name="Fischbach A.M."/>
            <person name="Uwamino Y."/>
            <person name="Inoue T."/>
            <person name="Honda A."/>
            <person name="Hattori M."/>
            <person name="Murai T."/>
            <person name="Xavier J.R."/>
            <person name="Hirose N."/>
            <person name="Honda K."/>
        </authorList>
    </citation>
    <scope>NUCLEOTIDE SEQUENCE [LARGE SCALE GENOMIC DNA]</scope>
    <source>
        <strain evidence="4 5">CE91-St30</strain>
    </source>
</reference>
<sequence>MLLEESVCLVTGASRGIGASIATRFAEEGATVYANARSEGSLDALCESNAGRRKGTIVPVYFDVCDAAGQKAAIMQIKKEQGRLDVLVNNAGIMKDSLIGMIDRSTVQATFETNVFSAIELMQLATKLMFRQGSGSVINMSSLVGVNGNRGQAVYAASKGAVISLTKAAAKELAPKGIRVNAVAPGMIDTDLFRSAGEEAVERFSSCIGMGRVGAPEDVADVCVFLASDLSRYVTGQVIGVDGSALM</sequence>
<evidence type="ECO:0000259" key="3">
    <source>
        <dbReference type="SMART" id="SM00822"/>
    </source>
</evidence>
<organism evidence="4 5">
    <name type="scientific">Raoultibacter timonensis</name>
    <dbReference type="NCBI Taxonomy" id="1907662"/>
    <lineage>
        <taxon>Bacteria</taxon>
        <taxon>Bacillati</taxon>
        <taxon>Actinomycetota</taxon>
        <taxon>Coriobacteriia</taxon>
        <taxon>Eggerthellales</taxon>
        <taxon>Eggerthellaceae</taxon>
        <taxon>Raoultibacter</taxon>
    </lineage>
</organism>
<accession>A0ABN6ME15</accession>
<dbReference type="Pfam" id="PF13561">
    <property type="entry name" value="adh_short_C2"/>
    <property type="match status" value="1"/>
</dbReference>